<feature type="transmembrane region" description="Helical" evidence="7">
    <location>
        <begin position="76"/>
        <end position="93"/>
    </location>
</feature>
<keyword evidence="3 7" id="KW-1133">Transmembrane helix</keyword>
<reference evidence="8 9" key="1">
    <citation type="journal article" date="2010" name="Nature">
        <title>Perigord black truffle genome uncovers evolutionary origins and mechanisms of symbiosis.</title>
        <authorList>
            <person name="Martin F."/>
            <person name="Kohler A."/>
            <person name="Murat C."/>
            <person name="Balestrini R."/>
            <person name="Coutinho P.M."/>
            <person name="Jaillon O."/>
            <person name="Montanini B."/>
            <person name="Morin E."/>
            <person name="Noel B."/>
            <person name="Percudani R."/>
            <person name="Porcel B."/>
            <person name="Rubini A."/>
            <person name="Amicucci A."/>
            <person name="Amselem J."/>
            <person name="Anthouard V."/>
            <person name="Arcioni S."/>
            <person name="Artiguenave F."/>
            <person name="Aury J.M."/>
            <person name="Ballario P."/>
            <person name="Bolchi A."/>
            <person name="Brenna A."/>
            <person name="Brun A."/>
            <person name="Buee M."/>
            <person name="Cantarel B."/>
            <person name="Chevalier G."/>
            <person name="Couloux A."/>
            <person name="Da Silva C."/>
            <person name="Denoeud F."/>
            <person name="Duplessis S."/>
            <person name="Ghignone S."/>
            <person name="Hilselberger B."/>
            <person name="Iotti M."/>
            <person name="Marcais B."/>
            <person name="Mello A."/>
            <person name="Miranda M."/>
            <person name="Pacioni G."/>
            <person name="Quesneville H."/>
            <person name="Riccioni C."/>
            <person name="Ruotolo R."/>
            <person name="Splivallo R."/>
            <person name="Stocchi V."/>
            <person name="Tisserant E."/>
            <person name="Viscomi A.R."/>
            <person name="Zambonelli A."/>
            <person name="Zampieri E."/>
            <person name="Henrissat B."/>
            <person name="Lebrun M.H."/>
            <person name="Paolocci F."/>
            <person name="Bonfante P."/>
            <person name="Ottonello S."/>
            <person name="Wincker P."/>
        </authorList>
    </citation>
    <scope>NUCLEOTIDE SEQUENCE [LARGE SCALE GENOMIC DNA]</scope>
    <source>
        <strain evidence="8 9">Mel28</strain>
    </source>
</reference>
<dbReference type="RefSeq" id="XP_002835909.1">
    <property type="nucleotide sequence ID" value="XM_002835863.1"/>
</dbReference>
<dbReference type="STRING" id="656061.D5G6C3"/>
<sequence>MLDFELVGKQKVINFSYDPPVTSLKAPSSIDCPPSLSQIICPPTLAANSSSSILPTLRTAHSLLVPIMWLSDVQKFGVGFCAGGIFFFLFGIMMFFDRAMLAMGNILFVVGISLFMGPKKTFSFFARKEKFRGTACFLLGVGLILAKYPLIGFCIELYGILNLFGDFFGVIIGFLGSVPVIGPYLEGPLRRVTGATQQLPV</sequence>
<name>D5G6C3_TUBMM</name>
<proteinExistence type="inferred from homology"/>
<accession>D5G6C3</accession>
<dbReference type="Proteomes" id="UP000006911">
    <property type="component" value="Unassembled WGS sequence"/>
</dbReference>
<evidence type="ECO:0000313" key="9">
    <source>
        <dbReference type="Proteomes" id="UP000006911"/>
    </source>
</evidence>
<dbReference type="PANTHER" id="PTHR21493">
    <property type="entry name" value="CGI-141-RELATED/LIPASE CONTAINING PROTEIN"/>
    <property type="match status" value="1"/>
</dbReference>
<keyword evidence="4" id="KW-0333">Golgi apparatus</keyword>
<dbReference type="GO" id="GO:0000137">
    <property type="term" value="C:Golgi cis cisterna"/>
    <property type="evidence" value="ECO:0007669"/>
    <property type="project" value="TreeGrafter"/>
</dbReference>
<dbReference type="GO" id="GO:0005829">
    <property type="term" value="C:cytosol"/>
    <property type="evidence" value="ECO:0007669"/>
    <property type="project" value="GOC"/>
</dbReference>
<dbReference type="KEGG" id="tml:GSTUM_00004420001"/>
<dbReference type="GeneID" id="9187437"/>
<protein>
    <submittedName>
        <fullName evidence="8">(Perigord truffle) hypothetical protein</fullName>
    </submittedName>
</protein>
<dbReference type="GO" id="GO:0000139">
    <property type="term" value="C:Golgi membrane"/>
    <property type="evidence" value="ECO:0007669"/>
    <property type="project" value="UniProtKB-SubCell"/>
</dbReference>
<feature type="transmembrane region" description="Helical" evidence="7">
    <location>
        <begin position="137"/>
        <end position="161"/>
    </location>
</feature>
<dbReference type="PANTHER" id="PTHR21493:SF9">
    <property type="entry name" value="GOLGI TRANSPORT PROTEIN 1-RELATED"/>
    <property type="match status" value="1"/>
</dbReference>
<evidence type="ECO:0000256" key="1">
    <source>
        <dbReference type="ARBA" id="ARBA00004653"/>
    </source>
</evidence>
<feature type="transmembrane region" description="Helical" evidence="7">
    <location>
        <begin position="167"/>
        <end position="185"/>
    </location>
</feature>
<evidence type="ECO:0000256" key="5">
    <source>
        <dbReference type="ARBA" id="ARBA00023136"/>
    </source>
</evidence>
<evidence type="ECO:0000313" key="8">
    <source>
        <dbReference type="EMBL" id="CAZ80066.1"/>
    </source>
</evidence>
<dbReference type="GO" id="GO:0030134">
    <property type="term" value="C:COPII-coated ER to Golgi transport vesicle"/>
    <property type="evidence" value="ECO:0007669"/>
    <property type="project" value="TreeGrafter"/>
</dbReference>
<gene>
    <name evidence="8" type="ORF">GSTUM_00004420001</name>
</gene>
<dbReference type="eggNOG" id="KOG1743">
    <property type="taxonomic scope" value="Eukaryota"/>
</dbReference>
<dbReference type="AlphaFoldDB" id="D5G6C3"/>
<dbReference type="InterPro" id="IPR007305">
    <property type="entry name" value="Vesicle_transpt_Got1/SFT2"/>
</dbReference>
<organism evidence="8 9">
    <name type="scientific">Tuber melanosporum (strain Mel28)</name>
    <name type="common">Perigord black truffle</name>
    <dbReference type="NCBI Taxonomy" id="656061"/>
    <lineage>
        <taxon>Eukaryota</taxon>
        <taxon>Fungi</taxon>
        <taxon>Dikarya</taxon>
        <taxon>Ascomycota</taxon>
        <taxon>Pezizomycotina</taxon>
        <taxon>Pezizomycetes</taxon>
        <taxon>Pezizales</taxon>
        <taxon>Tuberaceae</taxon>
        <taxon>Tuber</taxon>
    </lineage>
</organism>
<dbReference type="GO" id="GO:0005783">
    <property type="term" value="C:endoplasmic reticulum"/>
    <property type="evidence" value="ECO:0007669"/>
    <property type="project" value="TreeGrafter"/>
</dbReference>
<comment type="subcellular location">
    <subcellularLocation>
        <location evidence="1">Golgi apparatus membrane</location>
        <topology evidence="1">Multi-pass membrane protein</topology>
    </subcellularLocation>
</comment>
<keyword evidence="2 7" id="KW-0812">Transmembrane</keyword>
<keyword evidence="5 7" id="KW-0472">Membrane</keyword>
<dbReference type="FunCoup" id="D5G6C3">
    <property type="interactions" value="782"/>
</dbReference>
<evidence type="ECO:0000256" key="6">
    <source>
        <dbReference type="ARBA" id="ARBA00025799"/>
    </source>
</evidence>
<dbReference type="GO" id="GO:0042147">
    <property type="term" value="P:retrograde transport, endosome to Golgi"/>
    <property type="evidence" value="ECO:0007669"/>
    <property type="project" value="InterPro"/>
</dbReference>
<comment type="similarity">
    <text evidence="6">Belongs to the GOT1 family.</text>
</comment>
<dbReference type="InParanoid" id="D5G6C3"/>
<keyword evidence="9" id="KW-1185">Reference proteome</keyword>
<dbReference type="InterPro" id="IPR045176">
    <property type="entry name" value="Got1"/>
</dbReference>
<evidence type="ECO:0000256" key="2">
    <source>
        <dbReference type="ARBA" id="ARBA00022692"/>
    </source>
</evidence>
<evidence type="ECO:0000256" key="7">
    <source>
        <dbReference type="SAM" id="Phobius"/>
    </source>
</evidence>
<dbReference type="EMBL" id="FN430009">
    <property type="protein sequence ID" value="CAZ80066.1"/>
    <property type="molecule type" value="Genomic_DNA"/>
</dbReference>
<dbReference type="HOGENOM" id="CLU_1361301_0_0_1"/>
<feature type="transmembrane region" description="Helical" evidence="7">
    <location>
        <begin position="99"/>
        <end position="116"/>
    </location>
</feature>
<evidence type="ECO:0000256" key="3">
    <source>
        <dbReference type="ARBA" id="ARBA00022989"/>
    </source>
</evidence>
<evidence type="ECO:0000256" key="4">
    <source>
        <dbReference type="ARBA" id="ARBA00023034"/>
    </source>
</evidence>
<dbReference type="GO" id="GO:0006888">
    <property type="term" value="P:endoplasmic reticulum to Golgi vesicle-mediated transport"/>
    <property type="evidence" value="ECO:0007669"/>
    <property type="project" value="InterPro"/>
</dbReference>
<dbReference type="Pfam" id="PF04178">
    <property type="entry name" value="Got1"/>
    <property type="match status" value="1"/>
</dbReference>